<reference evidence="2" key="1">
    <citation type="journal article" date="2014" name="Science">
        <title>Ancient hybridizations among the ancestral genomes of bread wheat.</title>
        <authorList>
            <consortium name="International Wheat Genome Sequencing Consortium,"/>
            <person name="Marcussen T."/>
            <person name="Sandve S.R."/>
            <person name="Heier L."/>
            <person name="Spannagl M."/>
            <person name="Pfeifer M."/>
            <person name="Jakobsen K.S."/>
            <person name="Wulff B.B."/>
            <person name="Steuernagel B."/>
            <person name="Mayer K.F."/>
            <person name="Olsen O.A."/>
        </authorList>
    </citation>
    <scope>NUCLEOTIDE SEQUENCE [LARGE SCALE GENOMIC DNA]</scope>
    <source>
        <strain evidence="2">cv. AL8/78</strain>
    </source>
</reference>
<protein>
    <submittedName>
        <fullName evidence="1">Uncharacterized protein</fullName>
    </submittedName>
</protein>
<dbReference type="Proteomes" id="UP000015105">
    <property type="component" value="Chromosome 7D"/>
</dbReference>
<dbReference type="AlphaFoldDB" id="A0A453SMS1"/>
<keyword evidence="2" id="KW-1185">Reference proteome</keyword>
<evidence type="ECO:0000313" key="1">
    <source>
        <dbReference type="EnsemblPlants" id="AET7Gv20997200.2"/>
    </source>
</evidence>
<proteinExistence type="predicted"/>
<dbReference type="EnsemblPlants" id="AET7Gv20997200.2">
    <property type="protein sequence ID" value="AET7Gv20997200.2"/>
    <property type="gene ID" value="AET7Gv20997200"/>
</dbReference>
<reference evidence="1" key="4">
    <citation type="submission" date="2019-03" db="UniProtKB">
        <authorList>
            <consortium name="EnsemblPlants"/>
        </authorList>
    </citation>
    <scope>IDENTIFICATION</scope>
</reference>
<dbReference type="Gramene" id="AET7Gv20997200.2">
    <property type="protein sequence ID" value="AET7Gv20997200.2"/>
    <property type="gene ID" value="AET7Gv20997200"/>
</dbReference>
<sequence length="64" mass="7209">MTLWLNLFSASTVLKSNKYAICCLSALVVRTVWDDVKQVLLKLPLLILKHLLVIDDYATRSSCA</sequence>
<reference evidence="2" key="2">
    <citation type="journal article" date="2017" name="Nat. Plants">
        <title>The Aegilops tauschii genome reveals multiple impacts of transposons.</title>
        <authorList>
            <person name="Zhao G."/>
            <person name="Zou C."/>
            <person name="Li K."/>
            <person name="Wang K."/>
            <person name="Li T."/>
            <person name="Gao L."/>
            <person name="Zhang X."/>
            <person name="Wang H."/>
            <person name="Yang Z."/>
            <person name="Liu X."/>
            <person name="Jiang W."/>
            <person name="Mao L."/>
            <person name="Kong X."/>
            <person name="Jiao Y."/>
            <person name="Jia J."/>
        </authorList>
    </citation>
    <scope>NUCLEOTIDE SEQUENCE [LARGE SCALE GENOMIC DNA]</scope>
    <source>
        <strain evidence="2">cv. AL8/78</strain>
    </source>
</reference>
<accession>A0A453SMS1</accession>
<evidence type="ECO:0000313" key="2">
    <source>
        <dbReference type="Proteomes" id="UP000015105"/>
    </source>
</evidence>
<name>A0A453SMS1_AEGTS</name>
<reference evidence="1" key="5">
    <citation type="journal article" date="2021" name="G3 (Bethesda)">
        <title>Aegilops tauschii genome assembly Aet v5.0 features greater sequence contiguity and improved annotation.</title>
        <authorList>
            <person name="Wang L."/>
            <person name="Zhu T."/>
            <person name="Rodriguez J.C."/>
            <person name="Deal K.R."/>
            <person name="Dubcovsky J."/>
            <person name="McGuire P.E."/>
            <person name="Lux T."/>
            <person name="Spannagl M."/>
            <person name="Mayer K.F.X."/>
            <person name="Baldrich P."/>
            <person name="Meyers B.C."/>
            <person name="Huo N."/>
            <person name="Gu Y.Q."/>
            <person name="Zhou H."/>
            <person name="Devos K.M."/>
            <person name="Bennetzen J.L."/>
            <person name="Unver T."/>
            <person name="Budak H."/>
            <person name="Gulick P.J."/>
            <person name="Galiba G."/>
            <person name="Kalapos B."/>
            <person name="Nelson D.R."/>
            <person name="Li P."/>
            <person name="You F.M."/>
            <person name="Luo M.C."/>
            <person name="Dvorak J."/>
        </authorList>
    </citation>
    <scope>NUCLEOTIDE SEQUENCE [LARGE SCALE GENOMIC DNA]</scope>
    <source>
        <strain evidence="1">cv. AL8/78</strain>
    </source>
</reference>
<organism evidence="1 2">
    <name type="scientific">Aegilops tauschii subsp. strangulata</name>
    <name type="common">Goatgrass</name>
    <dbReference type="NCBI Taxonomy" id="200361"/>
    <lineage>
        <taxon>Eukaryota</taxon>
        <taxon>Viridiplantae</taxon>
        <taxon>Streptophyta</taxon>
        <taxon>Embryophyta</taxon>
        <taxon>Tracheophyta</taxon>
        <taxon>Spermatophyta</taxon>
        <taxon>Magnoliopsida</taxon>
        <taxon>Liliopsida</taxon>
        <taxon>Poales</taxon>
        <taxon>Poaceae</taxon>
        <taxon>BOP clade</taxon>
        <taxon>Pooideae</taxon>
        <taxon>Triticodae</taxon>
        <taxon>Triticeae</taxon>
        <taxon>Triticinae</taxon>
        <taxon>Aegilops</taxon>
    </lineage>
</organism>
<reference evidence="1" key="3">
    <citation type="journal article" date="2017" name="Nature">
        <title>Genome sequence of the progenitor of the wheat D genome Aegilops tauschii.</title>
        <authorList>
            <person name="Luo M.C."/>
            <person name="Gu Y.Q."/>
            <person name="Puiu D."/>
            <person name="Wang H."/>
            <person name="Twardziok S.O."/>
            <person name="Deal K.R."/>
            <person name="Huo N."/>
            <person name="Zhu T."/>
            <person name="Wang L."/>
            <person name="Wang Y."/>
            <person name="McGuire P.E."/>
            <person name="Liu S."/>
            <person name="Long H."/>
            <person name="Ramasamy R.K."/>
            <person name="Rodriguez J.C."/>
            <person name="Van S.L."/>
            <person name="Yuan L."/>
            <person name="Wang Z."/>
            <person name="Xia Z."/>
            <person name="Xiao L."/>
            <person name="Anderson O.D."/>
            <person name="Ouyang S."/>
            <person name="Liang Y."/>
            <person name="Zimin A.V."/>
            <person name="Pertea G."/>
            <person name="Qi P."/>
            <person name="Bennetzen J.L."/>
            <person name="Dai X."/>
            <person name="Dawson M.W."/>
            <person name="Muller H.G."/>
            <person name="Kugler K."/>
            <person name="Rivarola-Duarte L."/>
            <person name="Spannagl M."/>
            <person name="Mayer K.F.X."/>
            <person name="Lu F.H."/>
            <person name="Bevan M.W."/>
            <person name="Leroy P."/>
            <person name="Li P."/>
            <person name="You F.M."/>
            <person name="Sun Q."/>
            <person name="Liu Z."/>
            <person name="Lyons E."/>
            <person name="Wicker T."/>
            <person name="Salzberg S.L."/>
            <person name="Devos K.M."/>
            <person name="Dvorak J."/>
        </authorList>
    </citation>
    <scope>NUCLEOTIDE SEQUENCE [LARGE SCALE GENOMIC DNA]</scope>
    <source>
        <strain evidence="1">cv. AL8/78</strain>
    </source>
</reference>